<dbReference type="Pfam" id="PF07395">
    <property type="entry name" value="Mig-14"/>
    <property type="match status" value="1"/>
</dbReference>
<evidence type="ECO:0000313" key="1">
    <source>
        <dbReference type="EMBL" id="VFS72545.1"/>
    </source>
</evidence>
<name>A0A485BFG5_RAOTE</name>
<reference evidence="1 2" key="1">
    <citation type="submission" date="2019-03" db="EMBL/GenBank/DDBJ databases">
        <authorList>
            <consortium name="Pathogen Informatics"/>
        </authorList>
    </citation>
    <scope>NUCLEOTIDE SEQUENCE [LARGE SCALE GENOMIC DNA]</scope>
    <source>
        <strain evidence="1 2">NCTC13038</strain>
    </source>
</reference>
<dbReference type="InterPro" id="IPR009977">
    <property type="entry name" value="Mig-14"/>
</dbReference>
<gene>
    <name evidence="1" type="ORF">NCTC13038_02671</name>
</gene>
<dbReference type="SUPFAM" id="SSF55729">
    <property type="entry name" value="Acyl-CoA N-acyltransferases (Nat)"/>
    <property type="match status" value="1"/>
</dbReference>
<accession>A0A485BFG5</accession>
<protein>
    <submittedName>
        <fullName evidence="1">Antimicrobial resistance protein Mig-14</fullName>
    </submittedName>
</protein>
<dbReference type="AlphaFoldDB" id="A0A485BFG5"/>
<dbReference type="InterPro" id="IPR016181">
    <property type="entry name" value="Acyl_CoA_acyltransferase"/>
</dbReference>
<evidence type="ECO:0000313" key="2">
    <source>
        <dbReference type="Proteomes" id="UP000332594"/>
    </source>
</evidence>
<dbReference type="Proteomes" id="UP000332594">
    <property type="component" value="Unassembled WGS sequence"/>
</dbReference>
<sequence length="296" mass="33689">MTFKHALCGWVPSDFDLYQETYLKYGGSVNMHPDVVRFFMDEKKLTFDFWHTEHNGDITAAYFVTDKKYPGLNVWQDYPVSYDEIILPAAPDQKVILPTKTNRLSSVLQGCVRNSIPAFGQAPEVYRIKETFSTKTTRKRNGELKRFIAAGGEIRPLAEMSAGEIADLYVALFRSRFVDSVRCYDKFRIEALFSALPQMVSGNALFFHGAPCALDLMLCADSRSFLYVDVPNGGFDPQLSSFSPGSLVMWTNILAAQERCRRDNKTLYFSIGRNGKGWGYKQQWADLFPVRKVLML</sequence>
<proteinExistence type="predicted"/>
<dbReference type="RefSeq" id="WP_134525945.1">
    <property type="nucleotide sequence ID" value="NZ_BJNO01000001.1"/>
</dbReference>
<dbReference type="EMBL" id="CAADJG010000002">
    <property type="protein sequence ID" value="VFS72545.1"/>
    <property type="molecule type" value="Genomic_DNA"/>
</dbReference>
<organism evidence="1 2">
    <name type="scientific">Raoultella terrigena</name>
    <name type="common">Klebsiella terrigena</name>
    <dbReference type="NCBI Taxonomy" id="577"/>
    <lineage>
        <taxon>Bacteria</taxon>
        <taxon>Pseudomonadati</taxon>
        <taxon>Pseudomonadota</taxon>
        <taxon>Gammaproteobacteria</taxon>
        <taxon>Enterobacterales</taxon>
        <taxon>Enterobacteriaceae</taxon>
        <taxon>Klebsiella/Raoultella group</taxon>
        <taxon>Raoultella</taxon>
    </lineage>
</organism>